<comment type="subcellular location">
    <subcellularLocation>
        <location evidence="1">Membrane</location>
        <topology evidence="1">Multi-pass membrane protein</topology>
    </subcellularLocation>
</comment>
<evidence type="ECO:0000256" key="4">
    <source>
        <dbReference type="ARBA" id="ARBA00022692"/>
    </source>
</evidence>
<feature type="transmembrane region" description="Helical" evidence="7">
    <location>
        <begin position="100"/>
        <end position="122"/>
    </location>
</feature>
<reference evidence="9" key="1">
    <citation type="submission" date="2011-07" db="EMBL/GenBank/DDBJ databases">
        <authorList>
            <consortium name="Caenorhabditis brenneri Sequencing and Analysis Consortium"/>
            <person name="Wilson R.K."/>
        </authorList>
    </citation>
    <scope>NUCLEOTIDE SEQUENCE [LARGE SCALE GENOMIC DNA]</scope>
    <source>
        <strain evidence="9">PB2801</strain>
    </source>
</reference>
<protein>
    <recommendedName>
        <fullName evidence="10">Equilibrative nucleoside transporter 1</fullName>
    </recommendedName>
</protein>
<keyword evidence="6 7" id="KW-0472">Membrane</keyword>
<dbReference type="eggNOG" id="KOG1479">
    <property type="taxonomic scope" value="Eukaryota"/>
</dbReference>
<feature type="transmembrane region" description="Helical" evidence="7">
    <location>
        <begin position="295"/>
        <end position="317"/>
    </location>
</feature>
<evidence type="ECO:0000256" key="2">
    <source>
        <dbReference type="ARBA" id="ARBA00007965"/>
    </source>
</evidence>
<keyword evidence="5 7" id="KW-1133">Transmembrane helix</keyword>
<dbReference type="EMBL" id="GL379843">
    <property type="protein sequence ID" value="EGT53715.1"/>
    <property type="molecule type" value="Genomic_DNA"/>
</dbReference>
<gene>
    <name evidence="8" type="ORF">CAEBREN_32812</name>
</gene>
<dbReference type="GO" id="GO:0005886">
    <property type="term" value="C:plasma membrane"/>
    <property type="evidence" value="ECO:0007669"/>
    <property type="project" value="TreeGrafter"/>
</dbReference>
<feature type="transmembrane region" description="Helical" evidence="7">
    <location>
        <begin position="323"/>
        <end position="347"/>
    </location>
</feature>
<evidence type="ECO:0000256" key="5">
    <source>
        <dbReference type="ARBA" id="ARBA00022989"/>
    </source>
</evidence>
<feature type="transmembrane region" description="Helical" evidence="7">
    <location>
        <begin position="55"/>
        <end position="79"/>
    </location>
</feature>
<evidence type="ECO:0000256" key="1">
    <source>
        <dbReference type="ARBA" id="ARBA00004141"/>
    </source>
</evidence>
<evidence type="ECO:0008006" key="10">
    <source>
        <dbReference type="Google" id="ProtNLM"/>
    </source>
</evidence>
<accession>G0N6A4</accession>
<feature type="transmembrane region" description="Helical" evidence="7">
    <location>
        <begin position="237"/>
        <end position="258"/>
    </location>
</feature>
<dbReference type="STRING" id="135651.G0N6A4"/>
<feature type="transmembrane region" description="Helical" evidence="7">
    <location>
        <begin position="354"/>
        <end position="371"/>
    </location>
</feature>
<evidence type="ECO:0000256" key="3">
    <source>
        <dbReference type="ARBA" id="ARBA00022448"/>
    </source>
</evidence>
<dbReference type="FunCoup" id="G0N6A4">
    <property type="interactions" value="611"/>
</dbReference>
<feature type="transmembrane region" description="Helical" evidence="7">
    <location>
        <begin position="391"/>
        <end position="412"/>
    </location>
</feature>
<keyword evidence="9" id="KW-1185">Reference proteome</keyword>
<dbReference type="SUPFAM" id="SSF103473">
    <property type="entry name" value="MFS general substrate transporter"/>
    <property type="match status" value="1"/>
</dbReference>
<dbReference type="GO" id="GO:0005337">
    <property type="term" value="F:nucleoside transmembrane transporter activity"/>
    <property type="evidence" value="ECO:0007669"/>
    <property type="project" value="InterPro"/>
</dbReference>
<dbReference type="OrthoDB" id="1856718at2759"/>
<feature type="transmembrane region" description="Helical" evidence="7">
    <location>
        <begin position="424"/>
        <end position="447"/>
    </location>
</feature>
<proteinExistence type="inferred from homology"/>
<dbReference type="PANTHER" id="PTHR10332:SF36">
    <property type="entry name" value="EQUILIBRATIVE NUCLEOSIDE TRANSPORTER 1"/>
    <property type="match status" value="1"/>
</dbReference>
<dbReference type="AlphaFoldDB" id="G0N6A4"/>
<dbReference type="HOGENOM" id="CLU_021611_0_1_1"/>
<organism evidence="9">
    <name type="scientific">Caenorhabditis brenneri</name>
    <name type="common">Nematode worm</name>
    <dbReference type="NCBI Taxonomy" id="135651"/>
    <lineage>
        <taxon>Eukaryota</taxon>
        <taxon>Metazoa</taxon>
        <taxon>Ecdysozoa</taxon>
        <taxon>Nematoda</taxon>
        <taxon>Chromadorea</taxon>
        <taxon>Rhabditida</taxon>
        <taxon>Rhabditina</taxon>
        <taxon>Rhabditomorpha</taxon>
        <taxon>Rhabditoidea</taxon>
        <taxon>Rhabditidae</taxon>
        <taxon>Peloderinae</taxon>
        <taxon>Caenorhabditis</taxon>
    </lineage>
</organism>
<dbReference type="InterPro" id="IPR002259">
    <property type="entry name" value="Eqnu_transpt"/>
</dbReference>
<sequence length="454" mass="50896">MSSSIDYITANLPTDTPPEQIKKEDLHHIKDPIEGEDDVYCEKQSEIVPLDKGRMVFWIILLNGIGVLLPWNMFITIAPQYYVDYWFTVNGTKTSYADRFMSAMGIVAQVPNLIVAIINVMNLIRGPLIYRVLAPLAFNSLLIVVIFVLVIFQQPSDDARNWFYIVFLIIIMAMNGSNGLYQNSFFGLAADFPAQYSNAVVIGTNICGTFTGKPSPFTSVLAIMATLAFSNQPQTVALIYFSISLAILIVCLASWWFCKKQDFYNYHVSKGNEARAAQAQSSFDYRQYLETFKHCWLQCVCVFLVYFVTSSVFPTVLFVSENIYSGITTFLNFNLMAAVGNVCATFVTVPGPRLLIVPCLIRLIFIPFFMFGKCLPDTRSMPVLYSNEWIFFFGNTIMAFTSGYFSSLGMMYAPRVCPPEYSKLAGQVSALSLVLGITAGVGFTYAINAMMQNF</sequence>
<evidence type="ECO:0000256" key="7">
    <source>
        <dbReference type="SAM" id="Phobius"/>
    </source>
</evidence>
<dbReference type="InParanoid" id="G0N6A4"/>
<feature type="transmembrane region" description="Helical" evidence="7">
    <location>
        <begin position="128"/>
        <end position="150"/>
    </location>
</feature>
<dbReference type="InterPro" id="IPR036259">
    <property type="entry name" value="MFS_trans_sf"/>
</dbReference>
<keyword evidence="3" id="KW-0813">Transport</keyword>
<keyword evidence="4 7" id="KW-0812">Transmembrane</keyword>
<comment type="similarity">
    <text evidence="2">Belongs to the SLC29A/ENT transporter (TC 2.A.57) family.</text>
</comment>
<dbReference type="Pfam" id="PF01733">
    <property type="entry name" value="Nucleoside_tran"/>
    <property type="match status" value="1"/>
</dbReference>
<evidence type="ECO:0000313" key="9">
    <source>
        <dbReference type="Proteomes" id="UP000008068"/>
    </source>
</evidence>
<dbReference type="Proteomes" id="UP000008068">
    <property type="component" value="Unassembled WGS sequence"/>
</dbReference>
<feature type="transmembrane region" description="Helical" evidence="7">
    <location>
        <begin position="162"/>
        <end position="181"/>
    </location>
</feature>
<dbReference type="PANTHER" id="PTHR10332">
    <property type="entry name" value="EQUILIBRATIVE NUCLEOSIDE TRANSPORTER"/>
    <property type="match status" value="1"/>
</dbReference>
<evidence type="ECO:0000313" key="8">
    <source>
        <dbReference type="EMBL" id="EGT53715.1"/>
    </source>
</evidence>
<name>G0N6A4_CAEBE</name>
<evidence type="ECO:0000256" key="6">
    <source>
        <dbReference type="ARBA" id="ARBA00023136"/>
    </source>
</evidence>